<feature type="non-terminal residue" evidence="2">
    <location>
        <position position="439"/>
    </location>
</feature>
<dbReference type="PRINTS" id="PR00379">
    <property type="entry name" value="INTEIN"/>
</dbReference>
<dbReference type="Gene3D" id="2.170.16.10">
    <property type="entry name" value="Hedgehog/Intein (Hint) domain"/>
    <property type="match status" value="1"/>
</dbReference>
<dbReference type="Gene3D" id="3.10.28.10">
    <property type="entry name" value="Homing endonucleases"/>
    <property type="match status" value="1"/>
</dbReference>
<feature type="domain" description="DOD-type homing endonuclease" evidence="1">
    <location>
        <begin position="266"/>
        <end position="402"/>
    </location>
</feature>
<dbReference type="CDD" id="cd00081">
    <property type="entry name" value="Hint"/>
    <property type="match status" value="1"/>
</dbReference>
<dbReference type="SUPFAM" id="SSF51294">
    <property type="entry name" value="Hedgehog/intein (Hint) domain"/>
    <property type="match status" value="1"/>
</dbReference>
<evidence type="ECO:0000313" key="2">
    <source>
        <dbReference type="EMBL" id="KKK94059.1"/>
    </source>
</evidence>
<dbReference type="AlphaFoldDB" id="A0A0F9BUG8"/>
<reference evidence="2" key="1">
    <citation type="journal article" date="2015" name="Nature">
        <title>Complex archaea that bridge the gap between prokaryotes and eukaryotes.</title>
        <authorList>
            <person name="Spang A."/>
            <person name="Saw J.H."/>
            <person name="Jorgensen S.L."/>
            <person name="Zaremba-Niedzwiedzka K."/>
            <person name="Martijn J."/>
            <person name="Lind A.E."/>
            <person name="van Eijk R."/>
            <person name="Schleper C."/>
            <person name="Guy L."/>
            <person name="Ettema T.J."/>
        </authorList>
    </citation>
    <scope>NUCLEOTIDE SEQUENCE</scope>
</reference>
<dbReference type="InterPro" id="IPR004042">
    <property type="entry name" value="Intein_endonuc_central"/>
</dbReference>
<dbReference type="InterPro" id="IPR006142">
    <property type="entry name" value="INTEIN"/>
</dbReference>
<dbReference type="SUPFAM" id="SSF55608">
    <property type="entry name" value="Homing endonucleases"/>
    <property type="match status" value="1"/>
</dbReference>
<dbReference type="InterPro" id="IPR036844">
    <property type="entry name" value="Hint_dom_sf"/>
</dbReference>
<organism evidence="2">
    <name type="scientific">marine sediment metagenome</name>
    <dbReference type="NCBI Taxonomy" id="412755"/>
    <lineage>
        <taxon>unclassified sequences</taxon>
        <taxon>metagenomes</taxon>
        <taxon>ecological metagenomes</taxon>
    </lineage>
</organism>
<dbReference type="GO" id="GO:0004519">
    <property type="term" value="F:endonuclease activity"/>
    <property type="evidence" value="ECO:0007669"/>
    <property type="project" value="InterPro"/>
</dbReference>
<proteinExistence type="predicted"/>
<sequence length="439" mass="49792">FGSSDLLRVVEWIDNYKEYLRDSVIINKLYRSPMIDITIKDAGKSEVNRAIRRYSNFEIGSNPVHNDRESWKIMEFTGANVSQQEARRAILLMVAAGVGFPEFFFGDGSNSNLACHDEETEVLTKRGWIKHAETIQEDEVACFDPTTESMVWEQPTKIHSYDHEGELVEIKTRNLDICVTPNHRIWTKYDRKHLDVKNPSRPKQPKGWHFKTADELGRSDLKRHLLAQTAKANCEDLESITVPGCERATRPDCPDIDVDANSFLEFLGWWVAEGGTNGGENYPGVHTVYLSQRTPSKIPIIDACLARLPWGFCRVEQTDTGSVRWSVGNKSLFGWLREMCGSYSPEKRLPDFCLDLGKRQSRILLDALILGDGTLNETNAQYRTTSKLLADQVQVLAIRCGYAAMLYKSGVVSNGPIPHIVWQVGIRLEKIEVSVRRTN</sequence>
<gene>
    <name evidence="2" type="ORF">LCGC14_2686650</name>
</gene>
<dbReference type="PROSITE" id="PS50819">
    <property type="entry name" value="INTEIN_ENDONUCLEASE"/>
    <property type="match status" value="1"/>
</dbReference>
<dbReference type="InterPro" id="IPR003587">
    <property type="entry name" value="Hint_dom_N"/>
</dbReference>
<dbReference type="GO" id="GO:0016539">
    <property type="term" value="P:intein-mediated protein splicing"/>
    <property type="evidence" value="ECO:0007669"/>
    <property type="project" value="InterPro"/>
</dbReference>
<name>A0A0F9BUG8_9ZZZZ</name>
<dbReference type="EMBL" id="LAZR01047510">
    <property type="protein sequence ID" value="KKK94059.1"/>
    <property type="molecule type" value="Genomic_DNA"/>
</dbReference>
<accession>A0A0F9BUG8</accession>
<feature type="non-terminal residue" evidence="2">
    <location>
        <position position="1"/>
    </location>
</feature>
<dbReference type="SMART" id="SM00306">
    <property type="entry name" value="HintN"/>
    <property type="match status" value="1"/>
</dbReference>
<comment type="caution">
    <text evidence="2">The sequence shown here is derived from an EMBL/GenBank/DDBJ whole genome shotgun (WGS) entry which is preliminary data.</text>
</comment>
<evidence type="ECO:0000259" key="1">
    <source>
        <dbReference type="PROSITE" id="PS50819"/>
    </source>
</evidence>
<dbReference type="InterPro" id="IPR027434">
    <property type="entry name" value="Homing_endonucl"/>
</dbReference>
<protein>
    <recommendedName>
        <fullName evidence="1">DOD-type homing endonuclease domain-containing protein</fullName>
    </recommendedName>
</protein>